<evidence type="ECO:0000256" key="1">
    <source>
        <dbReference type="SAM" id="SignalP"/>
    </source>
</evidence>
<dbReference type="Proteomes" id="UP000008229">
    <property type="component" value="Chromosome"/>
</dbReference>
<organism evidence="2 3">
    <name type="scientific">Conexibacter woesei (strain DSM 14684 / CCUG 47730 / CIP 108061 / JCM 11494 / NBRC 100937 / ID131577)</name>
    <dbReference type="NCBI Taxonomy" id="469383"/>
    <lineage>
        <taxon>Bacteria</taxon>
        <taxon>Bacillati</taxon>
        <taxon>Actinomycetota</taxon>
        <taxon>Thermoleophilia</taxon>
        <taxon>Solirubrobacterales</taxon>
        <taxon>Conexibacteraceae</taxon>
        <taxon>Conexibacter</taxon>
    </lineage>
</organism>
<feature type="chain" id="PRO_5038541472" evidence="1">
    <location>
        <begin position="20"/>
        <end position="219"/>
    </location>
</feature>
<dbReference type="HOGENOM" id="CLU_1259645_0_0_11"/>
<name>D3F5N3_CONWI</name>
<feature type="signal peptide" evidence="1">
    <location>
        <begin position="1"/>
        <end position="19"/>
    </location>
</feature>
<protein>
    <submittedName>
        <fullName evidence="2">Uncharacterized protein</fullName>
    </submittedName>
</protein>
<accession>D3F5N3</accession>
<keyword evidence="1" id="KW-0732">Signal</keyword>
<dbReference type="EMBL" id="CP001854">
    <property type="protein sequence ID" value="ADB52582.1"/>
    <property type="molecule type" value="Genomic_DNA"/>
</dbReference>
<dbReference type="AlphaFoldDB" id="D3F5N3"/>
<dbReference type="RefSeq" id="WP_012935633.1">
    <property type="nucleotide sequence ID" value="NC_013739.1"/>
</dbReference>
<keyword evidence="3" id="KW-1185">Reference proteome</keyword>
<reference evidence="3" key="2">
    <citation type="submission" date="2010-01" db="EMBL/GenBank/DDBJ databases">
        <title>The complete genome of Conexibacter woesei DSM 14684.</title>
        <authorList>
            <consortium name="US DOE Joint Genome Institute (JGI-PGF)"/>
            <person name="Lucas S."/>
            <person name="Copeland A."/>
            <person name="Lapidus A."/>
            <person name="Glavina del Rio T."/>
            <person name="Dalin E."/>
            <person name="Tice H."/>
            <person name="Bruce D."/>
            <person name="Goodwin L."/>
            <person name="Pitluck S."/>
            <person name="Kyrpides N."/>
            <person name="Mavromatis K."/>
            <person name="Ivanova N."/>
            <person name="Mikhailova N."/>
            <person name="Chertkov O."/>
            <person name="Brettin T."/>
            <person name="Detter J.C."/>
            <person name="Han C."/>
            <person name="Larimer F."/>
            <person name="Land M."/>
            <person name="Hauser L."/>
            <person name="Markowitz V."/>
            <person name="Cheng J.-F."/>
            <person name="Hugenholtz P."/>
            <person name="Woyke T."/>
            <person name="Wu D."/>
            <person name="Pukall R."/>
            <person name="Steenblock K."/>
            <person name="Schneider S."/>
            <person name="Klenk H.-P."/>
            <person name="Eisen J.A."/>
        </authorList>
    </citation>
    <scope>NUCLEOTIDE SEQUENCE [LARGE SCALE GENOMIC DNA]</scope>
    <source>
        <strain evidence="3">DSM 14684 / CIP 108061 / JCM 11494 / NBRC 100937 / ID131577</strain>
    </source>
</reference>
<evidence type="ECO:0000313" key="3">
    <source>
        <dbReference type="Proteomes" id="UP000008229"/>
    </source>
</evidence>
<gene>
    <name evidence="2" type="ordered locus">Cwoe_4167</name>
</gene>
<dbReference type="KEGG" id="cwo:Cwoe_4167"/>
<evidence type="ECO:0000313" key="2">
    <source>
        <dbReference type="EMBL" id="ADB52582.1"/>
    </source>
</evidence>
<sequence length="219" mass="22271" precursor="true">MPRRFTLPLPALAAAAALALTGCGTVGEDRPEVEATLVLPGAPSAVDAGIATAVERGFDGAEGVHLRVRPPRAAAGPEAGARALADGRADFAVLPAEALRSRPALVGIMAITSSGAGADQRPALVLSTSRRALEQRPSVARATVRALLRGYDMALTDPASSVSDLQALFPALPRARLDAQLDRLGGAIFPPGRQMGALPDGPQYEPGIVAAAASATHNP</sequence>
<proteinExistence type="predicted"/>
<dbReference type="PROSITE" id="PS51257">
    <property type="entry name" value="PROKAR_LIPOPROTEIN"/>
    <property type="match status" value="1"/>
</dbReference>
<reference evidence="2 3" key="1">
    <citation type="journal article" date="2010" name="Stand. Genomic Sci.">
        <title>Complete genome sequence of Conexibacter woesei type strain (ID131577).</title>
        <authorList>
            <person name="Pukall R."/>
            <person name="Lapidus A."/>
            <person name="Glavina Del Rio T."/>
            <person name="Copeland A."/>
            <person name="Tice H."/>
            <person name="Cheng J.-F."/>
            <person name="Lucas S."/>
            <person name="Chen F."/>
            <person name="Nolan M."/>
            <person name="Bruce D."/>
            <person name="Goodwin L."/>
            <person name="Pitluck S."/>
            <person name="Mavromatis K."/>
            <person name="Ivanova N."/>
            <person name="Ovchinnikova G."/>
            <person name="Pati A."/>
            <person name="Chen A."/>
            <person name="Palaniappan K."/>
            <person name="Land M."/>
            <person name="Hauser L."/>
            <person name="Chang Y.-J."/>
            <person name="Jeffries C.D."/>
            <person name="Chain P."/>
            <person name="Meincke L."/>
            <person name="Sims D."/>
            <person name="Brettin T."/>
            <person name="Detter J.C."/>
            <person name="Rohde M."/>
            <person name="Goeker M."/>
            <person name="Bristow J."/>
            <person name="Eisen J.A."/>
            <person name="Markowitz V."/>
            <person name="Kyrpides N.C."/>
            <person name="Klenk H.-P."/>
            <person name="Hugenholtz P."/>
        </authorList>
    </citation>
    <scope>NUCLEOTIDE SEQUENCE [LARGE SCALE GENOMIC DNA]</scope>
    <source>
        <strain evidence="3">DSM 14684 / CIP 108061 / JCM 11494 / NBRC 100937 / ID131577</strain>
    </source>
</reference>
<dbReference type="Gene3D" id="3.40.190.10">
    <property type="entry name" value="Periplasmic binding protein-like II"/>
    <property type="match status" value="1"/>
</dbReference>